<dbReference type="Gene3D" id="2.80.10.50">
    <property type="match status" value="3"/>
</dbReference>
<dbReference type="PROSITE" id="PS50853">
    <property type="entry name" value="FN3"/>
    <property type="match status" value="1"/>
</dbReference>
<dbReference type="InterPro" id="IPR008999">
    <property type="entry name" value="Actin-crosslinking"/>
</dbReference>
<dbReference type="PANTHER" id="PTHR10551">
    <property type="entry name" value="FASCIN"/>
    <property type="match status" value="1"/>
</dbReference>
<dbReference type="OrthoDB" id="1957552at2"/>
<dbReference type="GO" id="GO:0051015">
    <property type="term" value="F:actin filament binding"/>
    <property type="evidence" value="ECO:0007669"/>
    <property type="project" value="InterPro"/>
</dbReference>
<gene>
    <name evidence="3" type="ORF">CCE28_11355</name>
</gene>
<evidence type="ECO:0000313" key="4">
    <source>
        <dbReference type="Proteomes" id="UP000216024"/>
    </source>
</evidence>
<evidence type="ECO:0000259" key="2">
    <source>
        <dbReference type="PROSITE" id="PS50853"/>
    </source>
</evidence>
<evidence type="ECO:0000313" key="3">
    <source>
        <dbReference type="EMBL" id="PAB59108.1"/>
    </source>
</evidence>
<dbReference type="GO" id="GO:0007163">
    <property type="term" value="P:establishment or maintenance of cell polarity"/>
    <property type="evidence" value="ECO:0007669"/>
    <property type="project" value="TreeGrafter"/>
</dbReference>
<protein>
    <recommendedName>
        <fullName evidence="2">Fibronectin type-III domain-containing protein</fullName>
    </recommendedName>
</protein>
<dbReference type="Gene3D" id="2.60.40.10">
    <property type="entry name" value="Immunoglobulins"/>
    <property type="match status" value="1"/>
</dbReference>
<dbReference type="InterPro" id="IPR010431">
    <property type="entry name" value="Fascin"/>
</dbReference>
<dbReference type="EMBL" id="NIBG01000009">
    <property type="protein sequence ID" value="PAB59108.1"/>
    <property type="molecule type" value="Genomic_DNA"/>
</dbReference>
<name>A0A267MJL5_9FIRM</name>
<feature type="chain" id="PRO_5012199206" description="Fibronectin type-III domain-containing protein" evidence="1">
    <location>
        <begin position="34"/>
        <end position="531"/>
    </location>
</feature>
<dbReference type="GO" id="GO:0005737">
    <property type="term" value="C:cytoplasm"/>
    <property type="evidence" value="ECO:0007669"/>
    <property type="project" value="TreeGrafter"/>
</dbReference>
<organism evidence="3 4">
    <name type="scientific">Anaeromicrobium sediminis</name>
    <dbReference type="NCBI Taxonomy" id="1478221"/>
    <lineage>
        <taxon>Bacteria</taxon>
        <taxon>Bacillati</taxon>
        <taxon>Bacillota</taxon>
        <taxon>Clostridia</taxon>
        <taxon>Peptostreptococcales</taxon>
        <taxon>Thermotaleaceae</taxon>
        <taxon>Anaeromicrobium</taxon>
    </lineage>
</organism>
<feature type="signal peptide" evidence="1">
    <location>
        <begin position="1"/>
        <end position="33"/>
    </location>
</feature>
<dbReference type="Gene3D" id="3.30.457.10">
    <property type="entry name" value="Copper amine oxidase-like, N-terminal domain"/>
    <property type="match status" value="1"/>
</dbReference>
<dbReference type="InterPro" id="IPR013783">
    <property type="entry name" value="Ig-like_fold"/>
</dbReference>
<dbReference type="SUPFAM" id="SSF50405">
    <property type="entry name" value="Actin-crosslinking proteins"/>
    <property type="match status" value="2"/>
</dbReference>
<keyword evidence="1" id="KW-0732">Signal</keyword>
<keyword evidence="4" id="KW-1185">Reference proteome</keyword>
<dbReference type="SUPFAM" id="SSF49265">
    <property type="entry name" value="Fibronectin type III"/>
    <property type="match status" value="1"/>
</dbReference>
<dbReference type="CDD" id="cd00063">
    <property type="entry name" value="FN3"/>
    <property type="match status" value="1"/>
</dbReference>
<dbReference type="InterPro" id="IPR036582">
    <property type="entry name" value="Mao_N_sf"/>
</dbReference>
<dbReference type="InterPro" id="IPR003961">
    <property type="entry name" value="FN3_dom"/>
</dbReference>
<comment type="caution">
    <text evidence="3">The sequence shown here is derived from an EMBL/GenBank/DDBJ whole genome shotgun (WGS) entry which is preliminary data.</text>
</comment>
<dbReference type="AlphaFoldDB" id="A0A267MJL5"/>
<dbReference type="InterPro" id="IPR057232">
    <property type="entry name" value="DUF7910"/>
</dbReference>
<dbReference type="RefSeq" id="WP_095133838.1">
    <property type="nucleotide sequence ID" value="NZ_NIBG01000009.1"/>
</dbReference>
<dbReference type="InterPro" id="IPR036116">
    <property type="entry name" value="FN3_sf"/>
</dbReference>
<dbReference type="InterPro" id="IPR012854">
    <property type="entry name" value="Cu_amine_oxidase-like_N"/>
</dbReference>
<evidence type="ECO:0000256" key="1">
    <source>
        <dbReference type="SAM" id="SignalP"/>
    </source>
</evidence>
<dbReference type="GO" id="GO:0051017">
    <property type="term" value="P:actin filament bundle assembly"/>
    <property type="evidence" value="ECO:0007669"/>
    <property type="project" value="TreeGrafter"/>
</dbReference>
<dbReference type="Pfam" id="PF07833">
    <property type="entry name" value="Cu_amine_oxidN1"/>
    <property type="match status" value="1"/>
</dbReference>
<reference evidence="3 4" key="1">
    <citation type="submission" date="2017-06" db="EMBL/GenBank/DDBJ databases">
        <title>Draft genome sequence of anaerobic fermentative bacterium Anaeromicrobium sediminis DY2726D isolated from West Pacific Ocean sediments.</title>
        <authorList>
            <person name="Zeng X."/>
        </authorList>
    </citation>
    <scope>NUCLEOTIDE SEQUENCE [LARGE SCALE GENOMIC DNA]</scope>
    <source>
        <strain evidence="3 4">DY2726D</strain>
    </source>
</reference>
<proteinExistence type="predicted"/>
<dbReference type="PANTHER" id="PTHR10551:SF9">
    <property type="entry name" value="FASCIN-2"/>
    <property type="match status" value="1"/>
</dbReference>
<dbReference type="Proteomes" id="UP000216024">
    <property type="component" value="Unassembled WGS sequence"/>
</dbReference>
<dbReference type="GO" id="GO:0015629">
    <property type="term" value="C:actin cytoskeleton"/>
    <property type="evidence" value="ECO:0007669"/>
    <property type="project" value="TreeGrafter"/>
</dbReference>
<dbReference type="SUPFAM" id="SSF55383">
    <property type="entry name" value="Copper amine oxidase, domain N"/>
    <property type="match status" value="1"/>
</dbReference>
<sequence length="531" mass="60498">MKCRKRFINLLPFIVTAFIMIAGLSAVTTDVYASSGDIKIVGIKAYNGKYLGTEKSGKVEADRRKVERWETFELISLGNNKIAIRGYNGKYLCAEGGGGKDVVFNRDQIREWETFQLVYVSHGKYALKTYKGKYVCAENGGGGKVVANRDKVGKWETFEFVKSEFELPDFEFEDEIALMAENGKYLTAEDGGGEEIIASSSRINSWQKFELIQSRDNKVALKVHNGKYVDVEDKKSGEIEADSSRIDDSTKFQIVYLGNNKIALKGYNGKFLGIEDDDNELMANYDKISRWSTFKLVNISDKDYNYEEFNLRAESSYNGISFRWNDLDESRVIGYNLYRGTSRGRKSSTPITDFPIDGTSYTDKNVEDDTTYYYIMKAVFKDGSLSKSSNEVKVRSEWTNNKNNKIILKVGSKYMTVDGKRREIDPRRGTKMIIKNGRTFLPIRAFIESIGGRVYWDGNRKEVKILVDDMDIRLWIGSKTAKINGRKKYNDVAPYISDSSRTMIPLRFIVENLGCDVKWDGPTQTVEIEVD</sequence>
<dbReference type="GO" id="GO:0016477">
    <property type="term" value="P:cell migration"/>
    <property type="evidence" value="ECO:0007669"/>
    <property type="project" value="TreeGrafter"/>
</dbReference>
<accession>A0A267MJL5</accession>
<dbReference type="Pfam" id="PF25490">
    <property type="entry name" value="DUF7910"/>
    <property type="match status" value="2"/>
</dbReference>
<dbReference type="CDD" id="cd00257">
    <property type="entry name" value="beta-trefoil_FSCN-like"/>
    <property type="match status" value="3"/>
</dbReference>
<feature type="domain" description="Fibronectin type-III" evidence="2">
    <location>
        <begin position="305"/>
        <end position="399"/>
    </location>
</feature>